<dbReference type="EMBL" id="KQ484371">
    <property type="protein sequence ID" value="KYP35500.1"/>
    <property type="molecule type" value="Genomic_DNA"/>
</dbReference>
<sequence length="93" mass="10792">MQIFIEAIDLNIWDSVENGHFIPTIVVGHEIKDLPKDQWSDDDRRKVQYNLKAKNIITSALGIDEYFRISNCKSAKEMWDTLEVTHEGTNDVK</sequence>
<dbReference type="OMA" id="EIWDVIC"/>
<evidence type="ECO:0000313" key="1">
    <source>
        <dbReference type="EMBL" id="KYP35500.1"/>
    </source>
</evidence>
<dbReference type="Pfam" id="PF14223">
    <property type="entry name" value="Retrotran_gag_2"/>
    <property type="match status" value="1"/>
</dbReference>
<evidence type="ECO:0000313" key="2">
    <source>
        <dbReference type="Proteomes" id="UP000075243"/>
    </source>
</evidence>
<accession>A0A151QYV8</accession>
<gene>
    <name evidence="1" type="ORF">KK1_043458</name>
</gene>
<dbReference type="PANTHER" id="PTHR34676">
    <property type="entry name" value="DUF4219 DOMAIN-CONTAINING PROTEIN-RELATED"/>
    <property type="match status" value="1"/>
</dbReference>
<name>A0A151QYV8_CAJCA</name>
<dbReference type="Gramene" id="C.cajan_43516.t">
    <property type="protein sequence ID" value="C.cajan_43516.t.cds1"/>
    <property type="gene ID" value="C.cajan_43516"/>
</dbReference>
<dbReference type="STRING" id="3821.A0A151QYV8"/>
<keyword evidence="2" id="KW-1185">Reference proteome</keyword>
<reference evidence="1" key="1">
    <citation type="journal article" date="2012" name="Nat. Biotechnol.">
        <title>Draft genome sequence of pigeonpea (Cajanus cajan), an orphan legume crop of resource-poor farmers.</title>
        <authorList>
            <person name="Varshney R.K."/>
            <person name="Chen W."/>
            <person name="Li Y."/>
            <person name="Bharti A.K."/>
            <person name="Saxena R.K."/>
            <person name="Schlueter J.A."/>
            <person name="Donoghue M.T."/>
            <person name="Azam S."/>
            <person name="Fan G."/>
            <person name="Whaley A.M."/>
            <person name="Farmer A.D."/>
            <person name="Sheridan J."/>
            <person name="Iwata A."/>
            <person name="Tuteja R."/>
            <person name="Penmetsa R.V."/>
            <person name="Wu W."/>
            <person name="Upadhyaya H.D."/>
            <person name="Yang S.P."/>
            <person name="Shah T."/>
            <person name="Saxena K.B."/>
            <person name="Michael T."/>
            <person name="McCombie W.R."/>
            <person name="Yang B."/>
            <person name="Zhang G."/>
            <person name="Yang H."/>
            <person name="Wang J."/>
            <person name="Spillane C."/>
            <person name="Cook D.R."/>
            <person name="May G.D."/>
            <person name="Xu X."/>
            <person name="Jackson S.A."/>
        </authorList>
    </citation>
    <scope>NUCLEOTIDE SEQUENCE [LARGE SCALE GENOMIC DNA]</scope>
</reference>
<dbReference type="AlphaFoldDB" id="A0A151QYV8"/>
<dbReference type="Proteomes" id="UP000075243">
    <property type="component" value="Unassembled WGS sequence"/>
</dbReference>
<proteinExistence type="predicted"/>
<protein>
    <recommendedName>
        <fullName evidence="3">Retrovirus-related Pol polyprotein from transposon TNT 1-94</fullName>
    </recommendedName>
</protein>
<evidence type="ECO:0008006" key="3">
    <source>
        <dbReference type="Google" id="ProtNLM"/>
    </source>
</evidence>
<dbReference type="PANTHER" id="PTHR34676:SF8">
    <property type="entry name" value="TRANSMEMBRANE PROTEIN"/>
    <property type="match status" value="1"/>
</dbReference>
<organism evidence="1 2">
    <name type="scientific">Cajanus cajan</name>
    <name type="common">Pigeon pea</name>
    <name type="synonym">Cajanus indicus</name>
    <dbReference type="NCBI Taxonomy" id="3821"/>
    <lineage>
        <taxon>Eukaryota</taxon>
        <taxon>Viridiplantae</taxon>
        <taxon>Streptophyta</taxon>
        <taxon>Embryophyta</taxon>
        <taxon>Tracheophyta</taxon>
        <taxon>Spermatophyta</taxon>
        <taxon>Magnoliopsida</taxon>
        <taxon>eudicotyledons</taxon>
        <taxon>Gunneridae</taxon>
        <taxon>Pentapetalae</taxon>
        <taxon>rosids</taxon>
        <taxon>fabids</taxon>
        <taxon>Fabales</taxon>
        <taxon>Fabaceae</taxon>
        <taxon>Papilionoideae</taxon>
        <taxon>50 kb inversion clade</taxon>
        <taxon>NPAAA clade</taxon>
        <taxon>indigoferoid/millettioid clade</taxon>
        <taxon>Phaseoleae</taxon>
        <taxon>Cajanus</taxon>
    </lineage>
</organism>